<organism evidence="1 2">
    <name type="scientific">Arthrobacter ramosus</name>
    <dbReference type="NCBI Taxonomy" id="1672"/>
    <lineage>
        <taxon>Bacteria</taxon>
        <taxon>Bacillati</taxon>
        <taxon>Actinomycetota</taxon>
        <taxon>Actinomycetes</taxon>
        <taxon>Micrococcales</taxon>
        <taxon>Micrococcaceae</taxon>
        <taxon>Arthrobacter</taxon>
    </lineage>
</organism>
<dbReference type="InterPro" id="IPR048000">
    <property type="entry name" value="TnsA-like"/>
</dbReference>
<evidence type="ECO:0000313" key="1">
    <source>
        <dbReference type="EMBL" id="MFB9822355.1"/>
    </source>
</evidence>
<accession>A0ABV5Y7E2</accession>
<dbReference type="NCBIfam" id="NF033179">
    <property type="entry name" value="TnsA_like_Actin"/>
    <property type="match status" value="1"/>
</dbReference>
<protein>
    <submittedName>
        <fullName evidence="1">TnsA-like heteromeric transposase endonuclease subunit</fullName>
    </submittedName>
</protein>
<evidence type="ECO:0000313" key="2">
    <source>
        <dbReference type="Proteomes" id="UP001589702"/>
    </source>
</evidence>
<gene>
    <name evidence="1" type="ORF">ACFFP1_23050</name>
</gene>
<reference evidence="1 2" key="1">
    <citation type="submission" date="2024-09" db="EMBL/GenBank/DDBJ databases">
        <authorList>
            <person name="Sun Q."/>
            <person name="Mori K."/>
        </authorList>
    </citation>
    <scope>NUCLEOTIDE SEQUENCE [LARGE SCALE GENOMIC DNA]</scope>
    <source>
        <strain evidence="1 2">JCM 1334</strain>
    </source>
</reference>
<proteinExistence type="predicted"/>
<keyword evidence="2" id="KW-1185">Reference proteome</keyword>
<name>A0ABV5Y7E2_ARTRM</name>
<dbReference type="RefSeq" id="WP_234749265.1">
    <property type="nucleotide sequence ID" value="NZ_BAAAWN010000001.1"/>
</dbReference>
<dbReference type="EMBL" id="JBHMBC010000040">
    <property type="protein sequence ID" value="MFB9822355.1"/>
    <property type="molecule type" value="Genomic_DNA"/>
</dbReference>
<sequence>MAASSSAVGQDLGYVSSVCHVSAREYESGSLTTQPLGAAWWLPFEDYSPARVFPSFKGQRNFTGLLWCATNARLVGYESWLERDHLLALDFDPAVVGIASQPFRLDFELGGGHRWHIPDYFARLSDGTGLVVDVRPDERIRERDQEVFTATESACASVGWGYRRVGGLPRAFVANLRWLSGYRHPRCLDPAHAQAMQECLHDGPTTIDYLSAAFGHPVTVLPTLFHLLWNGTFTTELRSRTLGHDSEVTLKAKL</sequence>
<dbReference type="Proteomes" id="UP001589702">
    <property type="component" value="Unassembled WGS sequence"/>
</dbReference>
<comment type="caution">
    <text evidence="1">The sequence shown here is derived from an EMBL/GenBank/DDBJ whole genome shotgun (WGS) entry which is preliminary data.</text>
</comment>